<evidence type="ECO:0000313" key="2">
    <source>
        <dbReference type="EMBL" id="OQE29568.1"/>
    </source>
</evidence>
<comment type="caution">
    <text evidence="2">The sequence shown here is derived from an EMBL/GenBank/DDBJ whole genome shotgun (WGS) entry which is preliminary data.</text>
</comment>
<name>A0A1V6TT48_9EURO</name>
<dbReference type="AlphaFoldDB" id="A0A1V6TT48"/>
<dbReference type="Proteomes" id="UP000191285">
    <property type="component" value="Unassembled WGS sequence"/>
</dbReference>
<feature type="region of interest" description="Disordered" evidence="1">
    <location>
        <begin position="1"/>
        <end position="76"/>
    </location>
</feature>
<sequence>MLWSESSGSGSTRSASPRSASSGPQLTQALPSTEPESTEPESIEAELSEPELSEPEPSGSRPTDTQLSPSMIPGQFSCDIRYLERRARDLNRLTKRVREELQIAKEAREKTRKRRGGSSLRASYMSRRSERISNPSSLCSTRARHYGMRGNEPPIRHISVNNRAFS</sequence>
<feature type="region of interest" description="Disordered" evidence="1">
    <location>
        <begin position="104"/>
        <end position="166"/>
    </location>
</feature>
<accession>A0A1V6TT48</accession>
<evidence type="ECO:0000313" key="3">
    <source>
        <dbReference type="Proteomes" id="UP000191285"/>
    </source>
</evidence>
<feature type="compositionally biased region" description="Acidic residues" evidence="1">
    <location>
        <begin position="36"/>
        <end position="54"/>
    </location>
</feature>
<evidence type="ECO:0000256" key="1">
    <source>
        <dbReference type="SAM" id="MobiDB-lite"/>
    </source>
</evidence>
<keyword evidence="3" id="KW-1185">Reference proteome</keyword>
<reference evidence="3" key="1">
    <citation type="journal article" date="2017" name="Nat. Microbiol.">
        <title>Global analysis of biosynthetic gene clusters reveals vast potential of secondary metabolite production in Penicillium species.</title>
        <authorList>
            <person name="Nielsen J.C."/>
            <person name="Grijseels S."/>
            <person name="Prigent S."/>
            <person name="Ji B."/>
            <person name="Dainat J."/>
            <person name="Nielsen K.F."/>
            <person name="Frisvad J.C."/>
            <person name="Workman M."/>
            <person name="Nielsen J."/>
        </authorList>
    </citation>
    <scope>NUCLEOTIDE SEQUENCE [LARGE SCALE GENOMIC DNA]</scope>
    <source>
        <strain evidence="3">IBT 24891</strain>
    </source>
</reference>
<dbReference type="EMBL" id="MLKD01000002">
    <property type="protein sequence ID" value="OQE29568.1"/>
    <property type="molecule type" value="Genomic_DNA"/>
</dbReference>
<feature type="compositionally biased region" description="Low complexity" evidence="1">
    <location>
        <begin position="1"/>
        <end position="35"/>
    </location>
</feature>
<protein>
    <submittedName>
        <fullName evidence="2">Uncharacterized protein</fullName>
    </submittedName>
</protein>
<organism evidence="2 3">
    <name type="scientific">Penicillium steckii</name>
    <dbReference type="NCBI Taxonomy" id="303698"/>
    <lineage>
        <taxon>Eukaryota</taxon>
        <taxon>Fungi</taxon>
        <taxon>Dikarya</taxon>
        <taxon>Ascomycota</taxon>
        <taxon>Pezizomycotina</taxon>
        <taxon>Eurotiomycetes</taxon>
        <taxon>Eurotiomycetidae</taxon>
        <taxon>Eurotiales</taxon>
        <taxon>Aspergillaceae</taxon>
        <taxon>Penicillium</taxon>
    </lineage>
</organism>
<gene>
    <name evidence="2" type="ORF">PENSTE_c002G06431</name>
</gene>
<proteinExistence type="predicted"/>